<sequence length="250" mass="27934">MSPNPLLALKFMVSPHRWVKSRRRSSATSQRKFERWEAPIKGIYEFTPGRGWALVYAEEPTALSLPHPVTYSRIMGKHMLKSDYQSRKCHGKIQSTNTNKDHHVGFFRVDIDAYVLAWDKWGNFIPGPWELWTVNPDTGLFRKATRRASAGNMVFDLPGDKDKTESPMEMCSVVSSRPVSIRESVRDSKADIKESVVRVESIVSQLAVQTPSAPQSLRRASTGGSHDVSPAELRTRLAALENGTAIVGGV</sequence>
<protein>
    <submittedName>
        <fullName evidence="1">Uncharacterized protein</fullName>
    </submittedName>
</protein>
<dbReference type="Proteomes" id="UP000799640">
    <property type="component" value="Unassembled WGS sequence"/>
</dbReference>
<accession>A0A6G1HRY1</accession>
<reference evidence="1" key="1">
    <citation type="journal article" date="2020" name="Stud. Mycol.">
        <title>101 Dothideomycetes genomes: a test case for predicting lifestyles and emergence of pathogens.</title>
        <authorList>
            <person name="Haridas S."/>
            <person name="Albert R."/>
            <person name="Binder M."/>
            <person name="Bloem J."/>
            <person name="Labutti K."/>
            <person name="Salamov A."/>
            <person name="Andreopoulos B."/>
            <person name="Baker S."/>
            <person name="Barry K."/>
            <person name="Bills G."/>
            <person name="Bluhm B."/>
            <person name="Cannon C."/>
            <person name="Castanera R."/>
            <person name="Culley D."/>
            <person name="Daum C."/>
            <person name="Ezra D."/>
            <person name="Gonzalez J."/>
            <person name="Henrissat B."/>
            <person name="Kuo A."/>
            <person name="Liang C."/>
            <person name="Lipzen A."/>
            <person name="Lutzoni F."/>
            <person name="Magnuson J."/>
            <person name="Mondo S."/>
            <person name="Nolan M."/>
            <person name="Ohm R."/>
            <person name="Pangilinan J."/>
            <person name="Park H.-J."/>
            <person name="Ramirez L."/>
            <person name="Alfaro M."/>
            <person name="Sun H."/>
            <person name="Tritt A."/>
            <person name="Yoshinaga Y."/>
            <person name="Zwiers L.-H."/>
            <person name="Turgeon B."/>
            <person name="Goodwin S."/>
            <person name="Spatafora J."/>
            <person name="Crous P."/>
            <person name="Grigoriev I."/>
        </authorList>
    </citation>
    <scope>NUCLEOTIDE SEQUENCE</scope>
    <source>
        <strain evidence="1">CBS 262.69</strain>
    </source>
</reference>
<dbReference type="AlphaFoldDB" id="A0A6G1HRY1"/>
<keyword evidence="2" id="KW-1185">Reference proteome</keyword>
<evidence type="ECO:0000313" key="1">
    <source>
        <dbReference type="EMBL" id="KAF2398626.1"/>
    </source>
</evidence>
<dbReference type="OrthoDB" id="3880384at2759"/>
<dbReference type="EMBL" id="ML996699">
    <property type="protein sequence ID" value="KAF2398626.1"/>
    <property type="molecule type" value="Genomic_DNA"/>
</dbReference>
<gene>
    <name evidence="1" type="ORF">EJ06DRAFT_564021</name>
</gene>
<evidence type="ECO:0000313" key="2">
    <source>
        <dbReference type="Proteomes" id="UP000799640"/>
    </source>
</evidence>
<organism evidence="1 2">
    <name type="scientific">Trichodelitschia bisporula</name>
    <dbReference type="NCBI Taxonomy" id="703511"/>
    <lineage>
        <taxon>Eukaryota</taxon>
        <taxon>Fungi</taxon>
        <taxon>Dikarya</taxon>
        <taxon>Ascomycota</taxon>
        <taxon>Pezizomycotina</taxon>
        <taxon>Dothideomycetes</taxon>
        <taxon>Dothideomycetes incertae sedis</taxon>
        <taxon>Phaeotrichales</taxon>
        <taxon>Phaeotrichaceae</taxon>
        <taxon>Trichodelitschia</taxon>
    </lineage>
</organism>
<name>A0A6G1HRY1_9PEZI</name>
<proteinExistence type="predicted"/>